<proteinExistence type="inferred from homology"/>
<evidence type="ECO:0000256" key="9">
    <source>
        <dbReference type="PIRSR" id="PIRSR000350-3"/>
    </source>
</evidence>
<reference evidence="14 15" key="1">
    <citation type="submission" date="2017-02" db="EMBL/GenBank/DDBJ databases">
        <authorList>
            <person name="Peterson S.W."/>
        </authorList>
    </citation>
    <scope>NUCLEOTIDE SEQUENCE [LARGE SCALE GENOMIC DNA]</scope>
    <source>
        <strain evidence="14 15">LSP_Lj1</strain>
    </source>
</reference>
<feature type="domain" description="Pyridine nucleotide-disulphide oxidoreductase dimerisation" evidence="12">
    <location>
        <begin position="333"/>
        <end position="443"/>
    </location>
</feature>
<dbReference type="PIRSF" id="PIRSF000350">
    <property type="entry name" value="Mercury_reductase_MerA"/>
    <property type="match status" value="1"/>
</dbReference>
<feature type="active site" description="Proton acceptor" evidence="8">
    <location>
        <position position="434"/>
    </location>
</feature>
<evidence type="ECO:0000256" key="4">
    <source>
        <dbReference type="ARBA" id="ARBA00022857"/>
    </source>
</evidence>
<evidence type="ECO:0000256" key="1">
    <source>
        <dbReference type="ARBA" id="ARBA00007532"/>
    </source>
</evidence>
<name>A0A1R4IZE8_9ACTN</name>
<keyword evidence="15" id="KW-1185">Reference proteome</keyword>
<dbReference type="Pfam" id="PF02852">
    <property type="entry name" value="Pyr_redox_dim"/>
    <property type="match status" value="1"/>
</dbReference>
<dbReference type="SUPFAM" id="SSF51905">
    <property type="entry name" value="FAD/NAD(P)-binding domain"/>
    <property type="match status" value="1"/>
</dbReference>
<feature type="domain" description="FAD/NAD(P)-binding" evidence="13">
    <location>
        <begin position="5"/>
        <end position="307"/>
    </location>
</feature>
<dbReference type="GO" id="GO:0016152">
    <property type="term" value="F:mercury (II) reductase (NADP+) activity"/>
    <property type="evidence" value="ECO:0007669"/>
    <property type="project" value="UniProtKB-EC"/>
</dbReference>
<keyword evidence="6" id="KW-1015">Disulfide bond</keyword>
<evidence type="ECO:0000256" key="6">
    <source>
        <dbReference type="ARBA" id="ARBA00023157"/>
    </source>
</evidence>
<dbReference type="GO" id="GO:0050660">
    <property type="term" value="F:flavin adenine dinucleotide binding"/>
    <property type="evidence" value="ECO:0007669"/>
    <property type="project" value="TreeGrafter"/>
</dbReference>
<dbReference type="Gene3D" id="3.30.390.30">
    <property type="match status" value="1"/>
</dbReference>
<keyword evidence="9" id="KW-0547">Nucleotide-binding</keyword>
<feature type="binding site" evidence="9">
    <location>
        <position position="297"/>
    </location>
    <ligand>
        <name>FAD</name>
        <dbReference type="ChEBI" id="CHEBI:57692"/>
    </ligand>
</feature>
<dbReference type="EMBL" id="FUKQ01000017">
    <property type="protein sequence ID" value="SJN25240.1"/>
    <property type="molecule type" value="Genomic_DNA"/>
</dbReference>
<dbReference type="AlphaFoldDB" id="A0A1R4IZE8"/>
<evidence type="ECO:0000256" key="5">
    <source>
        <dbReference type="ARBA" id="ARBA00023002"/>
    </source>
</evidence>
<dbReference type="InterPro" id="IPR036188">
    <property type="entry name" value="FAD/NAD-bd_sf"/>
</dbReference>
<dbReference type="PRINTS" id="PR00411">
    <property type="entry name" value="PNDRDTASEI"/>
</dbReference>
<dbReference type="PANTHER" id="PTHR43014">
    <property type="entry name" value="MERCURIC REDUCTASE"/>
    <property type="match status" value="1"/>
</dbReference>
<dbReference type="EC" id="1.8.1.4" evidence="14"/>
<dbReference type="STRING" id="1255658.FM114_04655"/>
<dbReference type="GO" id="GO:0003955">
    <property type="term" value="F:NAD(P)H dehydrogenase (quinone) activity"/>
    <property type="evidence" value="ECO:0007669"/>
    <property type="project" value="TreeGrafter"/>
</dbReference>
<dbReference type="PRINTS" id="PR00368">
    <property type="entry name" value="FADPNR"/>
</dbReference>
<keyword evidence="2 11" id="KW-0285">Flavoprotein</keyword>
<dbReference type="Pfam" id="PF07992">
    <property type="entry name" value="Pyr_redox_2"/>
    <property type="match status" value="1"/>
</dbReference>
<dbReference type="PROSITE" id="PS00076">
    <property type="entry name" value="PYRIDINE_REDOX_1"/>
    <property type="match status" value="1"/>
</dbReference>
<evidence type="ECO:0000256" key="2">
    <source>
        <dbReference type="ARBA" id="ARBA00022630"/>
    </source>
</evidence>
<comment type="cofactor">
    <cofactor evidence="9">
        <name>FAD</name>
        <dbReference type="ChEBI" id="CHEBI:57692"/>
    </cofactor>
    <text evidence="9">Binds 1 FAD per subunit.</text>
</comment>
<sequence length="452" mass="48274">MMDVDLLVIGWGKAGKTLAGRFAAAGKTVALVERSPEMYGGTCINIGCVPTKDLVVSAEERRDSDDPQEFFRTAVAGRDALIGTLNAANHQMLEKPGVTLVDGTARFTGPRTVVVDTAEGQVELTGETVVIGTGATSRRVDLPGFDSPRVFDSTTIQHIDPMPERLVIVGGGFIGLEFASMFTHFGSKVTILDRGEEFLPRVDRDVAEAVRQTLLDMGVTIEQGVLPTSLDDDGTHAVVHTTKGDFAAEAVLVAAGRVPVTGELGLEAAGIEVDERGFVVVDDQLQTSVPGVYAVGDVNGGPQFTYISLDDNRIVWDAVMGQGTRRRSDRVAVPNTTFITPPLSMVGMDETQARKSGRNVLMAKKEVAKIAAMPRPKIVGETHGLFKLFVDADSQEILGATIFSIDSQELVNMVALAIRLGAKVSDLRDGIWTHPSSTEAFNEVLGTLEPLA</sequence>
<dbReference type="SUPFAM" id="SSF55424">
    <property type="entry name" value="FAD/NAD-linked reductases, dimerisation (C-terminal) domain"/>
    <property type="match status" value="1"/>
</dbReference>
<feature type="binding site" evidence="9">
    <location>
        <position position="256"/>
    </location>
    <ligand>
        <name>NAD(+)</name>
        <dbReference type="ChEBI" id="CHEBI:57540"/>
    </ligand>
</feature>
<keyword evidence="3 9" id="KW-0274">FAD</keyword>
<keyword evidence="9" id="KW-0520">NAD</keyword>
<protein>
    <submittedName>
        <fullName evidence="14">Putative Dihydrolipoamide dehydrogenase Mercuric ion reductase PF00070 family, FAD-dependent NAD(P)-disulphide oxidoreductase</fullName>
        <ecNumber evidence="14">1.16.1.1</ecNumber>
        <ecNumber evidence="14">1.8.1.4</ecNumber>
    </submittedName>
</protein>
<dbReference type="GO" id="GO:0004148">
    <property type="term" value="F:dihydrolipoyl dehydrogenase (NADH) activity"/>
    <property type="evidence" value="ECO:0007669"/>
    <property type="project" value="UniProtKB-EC"/>
</dbReference>
<feature type="binding site" evidence="9">
    <location>
        <begin position="170"/>
        <end position="177"/>
    </location>
    <ligand>
        <name>NAD(+)</name>
        <dbReference type="ChEBI" id="CHEBI:57540"/>
    </ligand>
</feature>
<dbReference type="InterPro" id="IPR023753">
    <property type="entry name" value="FAD/NAD-binding_dom"/>
</dbReference>
<feature type="binding site" evidence="9">
    <location>
        <position position="52"/>
    </location>
    <ligand>
        <name>FAD</name>
        <dbReference type="ChEBI" id="CHEBI:57692"/>
    </ligand>
</feature>
<comment type="similarity">
    <text evidence="1 11">Belongs to the class-I pyridine nucleotide-disulfide oxidoreductase family.</text>
</comment>
<evidence type="ECO:0000313" key="14">
    <source>
        <dbReference type="EMBL" id="SJN25240.1"/>
    </source>
</evidence>
<evidence type="ECO:0000259" key="13">
    <source>
        <dbReference type="Pfam" id="PF07992"/>
    </source>
</evidence>
<accession>A0A1R4IZE8</accession>
<evidence type="ECO:0000313" key="15">
    <source>
        <dbReference type="Proteomes" id="UP000188342"/>
    </source>
</evidence>
<evidence type="ECO:0000259" key="12">
    <source>
        <dbReference type="Pfam" id="PF02852"/>
    </source>
</evidence>
<evidence type="ECO:0000256" key="10">
    <source>
        <dbReference type="PIRSR" id="PIRSR000350-4"/>
    </source>
</evidence>
<keyword evidence="7 11" id="KW-0676">Redox-active center</keyword>
<dbReference type="PANTHER" id="PTHR43014:SF4">
    <property type="entry name" value="PYRIDINE NUCLEOTIDE-DISULFIDE OXIDOREDUCTASE RCLA-RELATED"/>
    <property type="match status" value="1"/>
</dbReference>
<dbReference type="InterPro" id="IPR012999">
    <property type="entry name" value="Pyr_OxRdtase_I_AS"/>
</dbReference>
<feature type="disulfide bond" description="Redox-active" evidence="10">
    <location>
        <begin position="43"/>
        <end position="48"/>
    </location>
</feature>
<evidence type="ECO:0000256" key="7">
    <source>
        <dbReference type="ARBA" id="ARBA00023284"/>
    </source>
</evidence>
<evidence type="ECO:0000256" key="11">
    <source>
        <dbReference type="RuleBase" id="RU003691"/>
    </source>
</evidence>
<evidence type="ECO:0000256" key="8">
    <source>
        <dbReference type="PIRSR" id="PIRSR000350-2"/>
    </source>
</evidence>
<dbReference type="Proteomes" id="UP000188342">
    <property type="component" value="Unassembled WGS sequence"/>
</dbReference>
<dbReference type="InterPro" id="IPR001100">
    <property type="entry name" value="Pyr_nuc-diS_OxRdtase"/>
</dbReference>
<keyword evidence="5 11" id="KW-0560">Oxidoreductase</keyword>
<evidence type="ECO:0000256" key="3">
    <source>
        <dbReference type="ARBA" id="ARBA00022827"/>
    </source>
</evidence>
<organism evidence="14 15">
    <name type="scientific">Luteococcus japonicus LSP_Lj1</name>
    <dbReference type="NCBI Taxonomy" id="1255658"/>
    <lineage>
        <taxon>Bacteria</taxon>
        <taxon>Bacillati</taxon>
        <taxon>Actinomycetota</taxon>
        <taxon>Actinomycetes</taxon>
        <taxon>Propionibacteriales</taxon>
        <taxon>Propionibacteriaceae</taxon>
        <taxon>Luteococcus</taxon>
    </lineage>
</organism>
<keyword evidence="4" id="KW-0521">NADP</keyword>
<dbReference type="InterPro" id="IPR004099">
    <property type="entry name" value="Pyr_nucl-diS_OxRdtase_dimer"/>
</dbReference>
<dbReference type="EC" id="1.16.1.1" evidence="14"/>
<gene>
    <name evidence="14" type="ORF">FM114_04655</name>
</gene>
<dbReference type="InterPro" id="IPR016156">
    <property type="entry name" value="FAD/NAD-linked_Rdtase_dimer_sf"/>
</dbReference>
<dbReference type="Gene3D" id="3.50.50.60">
    <property type="entry name" value="FAD/NAD(P)-binding domain"/>
    <property type="match status" value="2"/>
</dbReference>